<feature type="chain" id="PRO_5014882538" evidence="1">
    <location>
        <begin position="20"/>
        <end position="71"/>
    </location>
</feature>
<organism evidence="2">
    <name type="scientific">Anopheles triannulatus</name>
    <dbReference type="NCBI Taxonomy" id="58253"/>
    <lineage>
        <taxon>Eukaryota</taxon>
        <taxon>Metazoa</taxon>
        <taxon>Ecdysozoa</taxon>
        <taxon>Arthropoda</taxon>
        <taxon>Hexapoda</taxon>
        <taxon>Insecta</taxon>
        <taxon>Pterygota</taxon>
        <taxon>Neoptera</taxon>
        <taxon>Endopterygota</taxon>
        <taxon>Diptera</taxon>
        <taxon>Nematocera</taxon>
        <taxon>Culicoidea</taxon>
        <taxon>Culicidae</taxon>
        <taxon>Anophelinae</taxon>
        <taxon>Anopheles</taxon>
    </lineage>
</organism>
<accession>A0A2M4B2T3</accession>
<feature type="signal peptide" evidence="1">
    <location>
        <begin position="1"/>
        <end position="19"/>
    </location>
</feature>
<sequence length="71" mass="7801">MHYRFSIYYLCMCVRSVLSSFGSVASGTAQHRQYHHVAPSPPPPPTTPTPTTAHLALISVRALGEFEAARM</sequence>
<evidence type="ECO:0000256" key="1">
    <source>
        <dbReference type="SAM" id="SignalP"/>
    </source>
</evidence>
<dbReference type="EMBL" id="GGFK01014025">
    <property type="protein sequence ID" value="MBW47346.1"/>
    <property type="molecule type" value="Transcribed_RNA"/>
</dbReference>
<keyword evidence="1" id="KW-0732">Signal</keyword>
<evidence type="ECO:0000313" key="2">
    <source>
        <dbReference type="EMBL" id="MBW47346.1"/>
    </source>
</evidence>
<reference evidence="2" key="1">
    <citation type="submission" date="2018-01" db="EMBL/GenBank/DDBJ databases">
        <title>An insight into the sialome of Amazonian anophelines.</title>
        <authorList>
            <person name="Ribeiro J.M."/>
            <person name="Scarpassa V."/>
            <person name="Calvo E."/>
        </authorList>
    </citation>
    <scope>NUCLEOTIDE SEQUENCE</scope>
    <source>
        <tissue evidence="2">Salivary glands</tissue>
    </source>
</reference>
<name>A0A2M4B2T3_9DIPT</name>
<protein>
    <submittedName>
        <fullName evidence="2">Putative secreted protein</fullName>
    </submittedName>
</protein>
<proteinExistence type="predicted"/>
<dbReference type="AlphaFoldDB" id="A0A2M4B2T3"/>